<dbReference type="Proteomes" id="UP001551176">
    <property type="component" value="Unassembled WGS sequence"/>
</dbReference>
<comment type="caution">
    <text evidence="5">The sequence shown here is derived from an EMBL/GenBank/DDBJ whole genome shotgun (WGS) entry which is preliminary data.</text>
</comment>
<dbReference type="Gene3D" id="3.40.50.150">
    <property type="entry name" value="Vaccinia Virus protein VP39"/>
    <property type="match status" value="1"/>
</dbReference>
<keyword evidence="6" id="KW-1185">Reference proteome</keyword>
<evidence type="ECO:0000313" key="5">
    <source>
        <dbReference type="EMBL" id="MEU6823374.1"/>
    </source>
</evidence>
<dbReference type="EMBL" id="JBEYXV010000011">
    <property type="protein sequence ID" value="MEU6823374.1"/>
    <property type="molecule type" value="Genomic_DNA"/>
</dbReference>
<dbReference type="Pfam" id="PF13649">
    <property type="entry name" value="Methyltransf_25"/>
    <property type="match status" value="1"/>
</dbReference>
<evidence type="ECO:0000259" key="4">
    <source>
        <dbReference type="Pfam" id="PF13649"/>
    </source>
</evidence>
<keyword evidence="3" id="KW-0949">S-adenosyl-L-methionine</keyword>
<evidence type="ECO:0000256" key="3">
    <source>
        <dbReference type="ARBA" id="ARBA00022691"/>
    </source>
</evidence>
<dbReference type="GO" id="GO:0008168">
    <property type="term" value="F:methyltransferase activity"/>
    <property type="evidence" value="ECO:0007669"/>
    <property type="project" value="UniProtKB-KW"/>
</dbReference>
<dbReference type="GO" id="GO:0032259">
    <property type="term" value="P:methylation"/>
    <property type="evidence" value="ECO:0007669"/>
    <property type="project" value="UniProtKB-KW"/>
</dbReference>
<dbReference type="PANTHER" id="PTHR43464">
    <property type="entry name" value="METHYLTRANSFERASE"/>
    <property type="match status" value="1"/>
</dbReference>
<dbReference type="InterPro" id="IPR029063">
    <property type="entry name" value="SAM-dependent_MTases_sf"/>
</dbReference>
<organism evidence="5 6">
    <name type="scientific">Streptomyces atriruber</name>
    <dbReference type="NCBI Taxonomy" id="545121"/>
    <lineage>
        <taxon>Bacteria</taxon>
        <taxon>Bacillati</taxon>
        <taxon>Actinomycetota</taxon>
        <taxon>Actinomycetes</taxon>
        <taxon>Kitasatosporales</taxon>
        <taxon>Streptomycetaceae</taxon>
        <taxon>Streptomyces</taxon>
    </lineage>
</organism>
<dbReference type="SUPFAM" id="SSF53335">
    <property type="entry name" value="S-adenosyl-L-methionine-dependent methyltransferases"/>
    <property type="match status" value="1"/>
</dbReference>
<dbReference type="CDD" id="cd02440">
    <property type="entry name" value="AdoMet_MTases"/>
    <property type="match status" value="1"/>
</dbReference>
<gene>
    <name evidence="5" type="ORF">ABZ921_22295</name>
</gene>
<dbReference type="InterPro" id="IPR041698">
    <property type="entry name" value="Methyltransf_25"/>
</dbReference>
<keyword evidence="1 5" id="KW-0489">Methyltransferase</keyword>
<evidence type="ECO:0000256" key="2">
    <source>
        <dbReference type="ARBA" id="ARBA00022679"/>
    </source>
</evidence>
<proteinExistence type="predicted"/>
<dbReference type="RefSeq" id="WP_359351779.1">
    <property type="nucleotide sequence ID" value="NZ_JBEYXV010000011.1"/>
</dbReference>
<reference evidence="5 6" key="1">
    <citation type="submission" date="2024-06" db="EMBL/GenBank/DDBJ databases">
        <title>The Natural Products Discovery Center: Release of the First 8490 Sequenced Strains for Exploring Actinobacteria Biosynthetic Diversity.</title>
        <authorList>
            <person name="Kalkreuter E."/>
            <person name="Kautsar S.A."/>
            <person name="Yang D."/>
            <person name="Bader C.D."/>
            <person name="Teijaro C.N."/>
            <person name="Fluegel L."/>
            <person name="Davis C.M."/>
            <person name="Simpson J.R."/>
            <person name="Lauterbach L."/>
            <person name="Steele A.D."/>
            <person name="Gui C."/>
            <person name="Meng S."/>
            <person name="Li G."/>
            <person name="Viehrig K."/>
            <person name="Ye F."/>
            <person name="Su P."/>
            <person name="Kiefer A.F."/>
            <person name="Nichols A."/>
            <person name="Cepeda A.J."/>
            <person name="Yan W."/>
            <person name="Fan B."/>
            <person name="Jiang Y."/>
            <person name="Adhikari A."/>
            <person name="Zheng C.-J."/>
            <person name="Schuster L."/>
            <person name="Cowan T.M."/>
            <person name="Smanski M.J."/>
            <person name="Chevrette M.G."/>
            <person name="De Carvalho L.P.S."/>
            <person name="Shen B."/>
        </authorList>
    </citation>
    <scope>NUCLEOTIDE SEQUENCE [LARGE SCALE GENOMIC DNA]</scope>
    <source>
        <strain evidence="5 6">NPDC046838</strain>
    </source>
</reference>
<evidence type="ECO:0000256" key="1">
    <source>
        <dbReference type="ARBA" id="ARBA00022603"/>
    </source>
</evidence>
<name>A0ABV3BQT4_9ACTN</name>
<dbReference type="PANTHER" id="PTHR43464:SF19">
    <property type="entry name" value="UBIQUINONE BIOSYNTHESIS O-METHYLTRANSFERASE, MITOCHONDRIAL"/>
    <property type="match status" value="1"/>
</dbReference>
<accession>A0ABV3BQT4</accession>
<dbReference type="EC" id="2.1.-.-" evidence="5"/>
<protein>
    <submittedName>
        <fullName evidence="5">Class I SAM-dependent methyltransferase</fullName>
        <ecNumber evidence="5">2.1.-.-</ecNumber>
    </submittedName>
</protein>
<evidence type="ECO:0000313" key="6">
    <source>
        <dbReference type="Proteomes" id="UP001551176"/>
    </source>
</evidence>
<sequence length="213" mass="23520">MPDAASSPPLRSLNATEWDRTYASTNAAWDEEPPPVLGDLLAEHAPPPTHVLDVGCGLGTTARWLAGRSYTVTACDFSARAIKEARRRTPADSTVKYEILDATADVPLPPFPVLLDRGVLHTCPTHRERRRFAEAMARLCRPAGLWFHVGAAALSDEEALDQSNGPSWTTEETFLDAVSPWFTVLDHRIADFGRRAGVTDWSARYVVLRRRGD</sequence>
<keyword evidence="2 5" id="KW-0808">Transferase</keyword>
<feature type="domain" description="Methyltransferase" evidence="4">
    <location>
        <begin position="51"/>
        <end position="144"/>
    </location>
</feature>